<keyword evidence="1" id="KW-0472">Membrane</keyword>
<dbReference type="Pfam" id="PF08378">
    <property type="entry name" value="NERD"/>
    <property type="match status" value="1"/>
</dbReference>
<feature type="transmembrane region" description="Helical" evidence="1">
    <location>
        <begin position="66"/>
        <end position="88"/>
    </location>
</feature>
<dbReference type="RefSeq" id="WP_181020875.1">
    <property type="nucleotide sequence ID" value="NZ_CP194323.1"/>
</dbReference>
<feature type="transmembrane region" description="Helical" evidence="1">
    <location>
        <begin position="26"/>
        <end position="46"/>
    </location>
</feature>
<keyword evidence="4" id="KW-1185">Reference proteome</keyword>
<protein>
    <recommendedName>
        <fullName evidence="2">NERD domain-containing protein</fullName>
    </recommendedName>
</protein>
<dbReference type="PROSITE" id="PS50965">
    <property type="entry name" value="NERD"/>
    <property type="match status" value="1"/>
</dbReference>
<evidence type="ECO:0000256" key="1">
    <source>
        <dbReference type="SAM" id="Phobius"/>
    </source>
</evidence>
<evidence type="ECO:0000259" key="2">
    <source>
        <dbReference type="PROSITE" id="PS50965"/>
    </source>
</evidence>
<gene>
    <name evidence="3" type="ORF">LYSIN_00242</name>
</gene>
<dbReference type="Proteomes" id="UP000237319">
    <property type="component" value="Unassembled WGS sequence"/>
</dbReference>
<accession>A0A2S5CXA9</accession>
<evidence type="ECO:0000313" key="4">
    <source>
        <dbReference type="Proteomes" id="UP000237319"/>
    </source>
</evidence>
<dbReference type="InterPro" id="IPR011528">
    <property type="entry name" value="NERD"/>
</dbReference>
<evidence type="ECO:0000313" key="3">
    <source>
        <dbReference type="EMBL" id="POZ55459.1"/>
    </source>
</evidence>
<reference evidence="3 4" key="1">
    <citation type="submission" date="2017-11" db="EMBL/GenBank/DDBJ databases">
        <title>Genome sequence of Lysinibacillus sphaericus, a lignin-degrading bacteria isolated from municipal solid waste soil.</title>
        <authorList>
            <person name="Persinoti G.F."/>
            <person name="Paixao D.A."/>
            <person name="Bugg T.D."/>
            <person name="Squina F.M."/>
        </authorList>
    </citation>
    <scope>NUCLEOTIDE SEQUENCE [LARGE SCALE GENOMIC DNA]</scope>
    <source>
        <strain evidence="3 4">A1</strain>
    </source>
</reference>
<keyword evidence="1" id="KW-0812">Transmembrane</keyword>
<dbReference type="EMBL" id="PGLV01000001">
    <property type="protein sequence ID" value="POZ55459.1"/>
    <property type="molecule type" value="Genomic_DNA"/>
</dbReference>
<keyword evidence="1" id="KW-1133">Transmembrane helix</keyword>
<name>A0A2S5CXA9_LYSSH</name>
<feature type="domain" description="NERD" evidence="2">
    <location>
        <begin position="236"/>
        <end position="354"/>
    </location>
</feature>
<dbReference type="AlphaFoldDB" id="A0A2S5CXA9"/>
<proteinExistence type="predicted"/>
<comment type="caution">
    <text evidence="3">The sequence shown here is derived from an EMBL/GenBank/DDBJ whole genome shotgun (WGS) entry which is preliminary data.</text>
</comment>
<sequence>MFGYKEPDLTTYLKNRKNIIVENYKVTLLSKILPKVIIFYVIAWLYKGFNTRAGLNETASEVMLRISIELIMPTILLFILAALILWFFRIRTYKQEMKKVEQLESILQILKEKYFPFTSWNDVQANKGFINPTIFPLQPQLVNVPNNEQPEYIKQQINELDGLKLYSDNATKVFETINSLDFGYPTYVSLILDSFIQKGTIDIELLTNQQMMIRAYNDEWAKAYHTYEKNEGIASAGNRGEERVENELKMLSEYCSYLSNVRIEVDGQSVETDNIIFSPNGIFILEVKNFSESGSYSLKIAKDGQWQRVYANSVQPMKDVTAQNNRHIFLKERLIREQWTLLYGEAAPKIQLRTLIVIANDKVMIENESDIPVIRISQIYHQIQKFNDNLSQDTLNKVKSIIQSNRLPPKVYPIENYNHQLRDARKMINLVEGYGADIFHLIHEYKNEASKGTKK</sequence>
<organism evidence="3 4">
    <name type="scientific">Lysinibacillus sphaericus</name>
    <name type="common">Bacillus sphaericus</name>
    <dbReference type="NCBI Taxonomy" id="1421"/>
    <lineage>
        <taxon>Bacteria</taxon>
        <taxon>Bacillati</taxon>
        <taxon>Bacillota</taxon>
        <taxon>Bacilli</taxon>
        <taxon>Bacillales</taxon>
        <taxon>Bacillaceae</taxon>
        <taxon>Lysinibacillus</taxon>
    </lineage>
</organism>